<dbReference type="PANTHER" id="PTHR43214">
    <property type="entry name" value="TWO-COMPONENT RESPONSE REGULATOR"/>
    <property type="match status" value="1"/>
</dbReference>
<dbReference type="OrthoDB" id="6697591at2"/>
<dbReference type="GO" id="GO:0006355">
    <property type="term" value="P:regulation of DNA-templated transcription"/>
    <property type="evidence" value="ECO:0007669"/>
    <property type="project" value="InterPro"/>
</dbReference>
<feature type="domain" description="HTH luxR-type" evidence="4">
    <location>
        <begin position="317"/>
        <end position="374"/>
    </location>
</feature>
<evidence type="ECO:0000256" key="2">
    <source>
        <dbReference type="ARBA" id="ARBA00023125"/>
    </source>
</evidence>
<dbReference type="InterPro" id="IPR039420">
    <property type="entry name" value="WalR-like"/>
</dbReference>
<organism evidence="5 6">
    <name type="scientific">Acinetobacter celticus</name>
    <dbReference type="NCBI Taxonomy" id="1891224"/>
    <lineage>
        <taxon>Bacteria</taxon>
        <taxon>Pseudomonadati</taxon>
        <taxon>Pseudomonadota</taxon>
        <taxon>Gammaproteobacteria</taxon>
        <taxon>Moraxellales</taxon>
        <taxon>Moraxellaceae</taxon>
        <taxon>Acinetobacter</taxon>
    </lineage>
</organism>
<accession>A0A1C3CU87</accession>
<keyword evidence="1" id="KW-0805">Transcription regulation</keyword>
<evidence type="ECO:0000256" key="1">
    <source>
        <dbReference type="ARBA" id="ARBA00023015"/>
    </source>
</evidence>
<evidence type="ECO:0000256" key="3">
    <source>
        <dbReference type="ARBA" id="ARBA00023163"/>
    </source>
</evidence>
<dbReference type="SMART" id="SM00421">
    <property type="entry name" value="HTH_LUXR"/>
    <property type="match status" value="1"/>
</dbReference>
<dbReference type="GO" id="GO:0003677">
    <property type="term" value="F:DNA binding"/>
    <property type="evidence" value="ECO:0007669"/>
    <property type="project" value="UniProtKB-KW"/>
</dbReference>
<dbReference type="PANTHER" id="PTHR43214:SF41">
    <property type="entry name" value="NITRATE_NITRITE RESPONSE REGULATOR PROTEIN NARP"/>
    <property type="match status" value="1"/>
</dbReference>
<dbReference type="Proteomes" id="UP000186553">
    <property type="component" value="Unassembled WGS sequence"/>
</dbReference>
<dbReference type="InterPro" id="IPR000792">
    <property type="entry name" value="Tscrpt_reg_LuxR_C"/>
</dbReference>
<gene>
    <name evidence="5" type="ORF">BBP83_10380</name>
</gene>
<evidence type="ECO:0000313" key="6">
    <source>
        <dbReference type="Proteomes" id="UP000186553"/>
    </source>
</evidence>
<dbReference type="InterPro" id="IPR036388">
    <property type="entry name" value="WH-like_DNA-bd_sf"/>
</dbReference>
<reference evidence="5 6" key="1">
    <citation type="submission" date="2016-07" db="EMBL/GenBank/DDBJ databases">
        <title>Acinetobacter sp. ANC 4603.</title>
        <authorList>
            <person name="Radolfova-Krizova L."/>
            <person name="Nemec A."/>
        </authorList>
    </citation>
    <scope>NUCLEOTIDE SEQUENCE [LARGE SCALE GENOMIC DNA]</scope>
    <source>
        <strain evidence="5 6">ANC 4603</strain>
    </source>
</reference>
<dbReference type="STRING" id="1891224.BBP83_10380"/>
<dbReference type="AlphaFoldDB" id="A0A1C3CU87"/>
<comment type="caution">
    <text evidence="5">The sequence shown here is derived from an EMBL/GenBank/DDBJ whole genome shotgun (WGS) entry which is preliminary data.</text>
</comment>
<keyword evidence="2" id="KW-0238">DNA-binding</keyword>
<dbReference type="RefSeq" id="WP_068888654.1">
    <property type="nucleotide sequence ID" value="NZ_CBCRUU010000010.1"/>
</dbReference>
<dbReference type="Pfam" id="PF00196">
    <property type="entry name" value="GerE"/>
    <property type="match status" value="1"/>
</dbReference>
<evidence type="ECO:0000313" key="5">
    <source>
        <dbReference type="EMBL" id="ODA12294.1"/>
    </source>
</evidence>
<name>A0A1C3CU87_9GAMM</name>
<keyword evidence="3" id="KW-0804">Transcription</keyword>
<dbReference type="Gene3D" id="1.10.10.10">
    <property type="entry name" value="Winged helix-like DNA-binding domain superfamily/Winged helix DNA-binding domain"/>
    <property type="match status" value="1"/>
</dbReference>
<dbReference type="EMBL" id="MBDL01000011">
    <property type="protein sequence ID" value="ODA12294.1"/>
    <property type="molecule type" value="Genomic_DNA"/>
</dbReference>
<protein>
    <submittedName>
        <fullName evidence="5">Helix-turn-helix transcriptional regulator</fullName>
    </submittedName>
</protein>
<sequence length="385" mass="44933">MDFEAENTIIGSAYDAVIDTTLWTNFIRQMLEYTHSTAAILTVIDRRNPSADLMHSLNISPFSLNAYRHEKVKIIDLKQAMPLWKHVEIGGVINHDFSHYTETYEEEECLFYERCLKATGAYYIAGVLLDRGEDRWSSLVIQRSSNQKAFQQRELEFLKRIGTHIRKAFQINQQLRFFYLENQNLYQIMDAIKVGILLIDINFKFHYANECAQNLMDQNNFFEFNSDGKIHCAKQYQHKFEQLIRNIQLDPSSLSAKKDGVVYIHNLQAQPFMLTAKLFNKIGRGATSNTLQPNYVILFISEKGQSYTLAKPYLKETYALSQRECEICELFLNGLNLEKIAEHCHLTMSSVRTYLKTIFSKMQCNSQMELLHKLMNMTISFEHVY</sequence>
<proteinExistence type="predicted"/>
<keyword evidence="6" id="KW-1185">Reference proteome</keyword>
<dbReference type="SUPFAM" id="SSF46894">
    <property type="entry name" value="C-terminal effector domain of the bipartite response regulators"/>
    <property type="match status" value="1"/>
</dbReference>
<evidence type="ECO:0000259" key="4">
    <source>
        <dbReference type="SMART" id="SM00421"/>
    </source>
</evidence>
<dbReference type="InterPro" id="IPR016032">
    <property type="entry name" value="Sig_transdc_resp-reg_C-effctor"/>
</dbReference>